<dbReference type="Pfam" id="PF21036">
    <property type="entry name" value="EryCIII-like_N"/>
    <property type="match status" value="1"/>
</dbReference>
<evidence type="ECO:0000256" key="1">
    <source>
        <dbReference type="ARBA" id="ARBA00006962"/>
    </source>
</evidence>
<feature type="domain" description="Erythromycin biosynthesis protein CIII-like N-terminal" evidence="5">
    <location>
        <begin position="79"/>
        <end position="200"/>
    </location>
</feature>
<accession>A0ABW1GN89</accession>
<comment type="similarity">
    <text evidence="1">Belongs to the glycosyltransferase 28 family.</text>
</comment>
<dbReference type="PANTHER" id="PTHR48050">
    <property type="entry name" value="STEROL 3-BETA-GLUCOSYLTRANSFERASE"/>
    <property type="match status" value="1"/>
</dbReference>
<dbReference type="RefSeq" id="WP_344517002.1">
    <property type="nucleotide sequence ID" value="NZ_BAAATU010000052.1"/>
</dbReference>
<dbReference type="PROSITE" id="PS00375">
    <property type="entry name" value="UDPGT"/>
    <property type="match status" value="1"/>
</dbReference>
<keyword evidence="7" id="KW-1185">Reference proteome</keyword>
<keyword evidence="2" id="KW-0328">Glycosyltransferase</keyword>
<keyword evidence="3" id="KW-0808">Transferase</keyword>
<dbReference type="Gene3D" id="3.40.50.2000">
    <property type="entry name" value="Glycogen Phosphorylase B"/>
    <property type="match status" value="2"/>
</dbReference>
<organism evidence="6 7">
    <name type="scientific">Streptomyces pulveraceus</name>
    <dbReference type="NCBI Taxonomy" id="68258"/>
    <lineage>
        <taxon>Bacteria</taxon>
        <taxon>Bacillati</taxon>
        <taxon>Actinomycetota</taxon>
        <taxon>Actinomycetes</taxon>
        <taxon>Kitasatosporales</taxon>
        <taxon>Streptomycetaceae</taxon>
        <taxon>Streptomyces</taxon>
    </lineage>
</organism>
<dbReference type="InterPro" id="IPR050426">
    <property type="entry name" value="Glycosyltransferase_28"/>
</dbReference>
<evidence type="ECO:0000256" key="3">
    <source>
        <dbReference type="ARBA" id="ARBA00022679"/>
    </source>
</evidence>
<sequence>MRVLFASTRGSGHFQPLVPLIDACTARGDDVLVVAPPALEPLLATRKQPYRIGGEPPREELARVMEQVLALPPHDGVVMAVAEVFGRRCTAAMLPALDEACRDWRPDLVLHESFEFASVVAAERHGIPHARVAVSAARFTSATDPLLPPVLDAYGPGIAQRLLDAPYLTRLPASMDPSPYAVTHRYHEPLRPGVLPDWWGGAEEPLVNVTLGTEAGALPTAVGLYRAAVDAVSALPVRVLLTTGHHIDASDLGPLPPHVHVEPWVPQADVLRDASLVVCHGGSGTVYGALAAGVPLVCVPLFADQPENADLVTGAGAGMAVPPTGGPADEPAVLGPDDVRSIRAAAERILAEPSYRARAERLAAEMGAAAPVEELLGVLRP</sequence>
<dbReference type="InterPro" id="IPR048284">
    <property type="entry name" value="EryCIII-like_N"/>
</dbReference>
<dbReference type="CDD" id="cd03784">
    <property type="entry name" value="GT1_Gtf-like"/>
    <property type="match status" value="1"/>
</dbReference>
<evidence type="ECO:0000313" key="6">
    <source>
        <dbReference type="EMBL" id="MFC5915107.1"/>
    </source>
</evidence>
<evidence type="ECO:0000259" key="4">
    <source>
        <dbReference type="Pfam" id="PF06722"/>
    </source>
</evidence>
<evidence type="ECO:0000256" key="2">
    <source>
        <dbReference type="ARBA" id="ARBA00022676"/>
    </source>
</evidence>
<dbReference type="Proteomes" id="UP001596200">
    <property type="component" value="Unassembled WGS sequence"/>
</dbReference>
<dbReference type="EMBL" id="JBHSPU010000016">
    <property type="protein sequence ID" value="MFC5915107.1"/>
    <property type="molecule type" value="Genomic_DNA"/>
</dbReference>
<dbReference type="InterPro" id="IPR010610">
    <property type="entry name" value="EryCIII-like_C"/>
</dbReference>
<evidence type="ECO:0000259" key="5">
    <source>
        <dbReference type="Pfam" id="PF21036"/>
    </source>
</evidence>
<proteinExistence type="inferred from homology"/>
<dbReference type="SUPFAM" id="SSF53756">
    <property type="entry name" value="UDP-Glycosyltransferase/glycogen phosphorylase"/>
    <property type="match status" value="1"/>
</dbReference>
<protein>
    <submittedName>
        <fullName evidence="6">Glycosyltransferase</fullName>
    </submittedName>
</protein>
<gene>
    <name evidence="6" type="ORF">ACFP1B_17020</name>
</gene>
<dbReference type="InterPro" id="IPR035595">
    <property type="entry name" value="UDP_glycos_trans_CS"/>
</dbReference>
<feature type="domain" description="Erythromycin biosynthesis protein CIII-like C-terminal" evidence="4">
    <location>
        <begin position="230"/>
        <end position="370"/>
    </location>
</feature>
<comment type="caution">
    <text evidence="6">The sequence shown here is derived from an EMBL/GenBank/DDBJ whole genome shotgun (WGS) entry which is preliminary data.</text>
</comment>
<dbReference type="PANTHER" id="PTHR48050:SF13">
    <property type="entry name" value="STEROL 3-BETA-GLUCOSYLTRANSFERASE UGT80A2"/>
    <property type="match status" value="1"/>
</dbReference>
<name>A0ABW1GN89_9ACTN</name>
<evidence type="ECO:0000313" key="7">
    <source>
        <dbReference type="Proteomes" id="UP001596200"/>
    </source>
</evidence>
<dbReference type="Pfam" id="PF06722">
    <property type="entry name" value="EryCIII-like_C"/>
    <property type="match status" value="1"/>
</dbReference>
<dbReference type="InterPro" id="IPR002213">
    <property type="entry name" value="UDP_glucos_trans"/>
</dbReference>
<reference evidence="7" key="1">
    <citation type="journal article" date="2019" name="Int. J. Syst. Evol. Microbiol.">
        <title>The Global Catalogue of Microorganisms (GCM) 10K type strain sequencing project: providing services to taxonomists for standard genome sequencing and annotation.</title>
        <authorList>
            <consortium name="The Broad Institute Genomics Platform"/>
            <consortium name="The Broad Institute Genome Sequencing Center for Infectious Disease"/>
            <person name="Wu L."/>
            <person name="Ma J."/>
        </authorList>
    </citation>
    <scope>NUCLEOTIDE SEQUENCE [LARGE SCALE GENOMIC DNA]</scope>
    <source>
        <strain evidence="7">JCM 4147</strain>
    </source>
</reference>